<keyword evidence="5" id="KW-0697">Rotamase</keyword>
<dbReference type="Pfam" id="PF00160">
    <property type="entry name" value="Pro_isomerase"/>
    <property type="match status" value="1"/>
</dbReference>
<dbReference type="GO" id="GO:0005829">
    <property type="term" value="C:cytosol"/>
    <property type="evidence" value="ECO:0007669"/>
    <property type="project" value="TreeGrafter"/>
</dbReference>
<dbReference type="PROSITE" id="PS50005">
    <property type="entry name" value="TPR"/>
    <property type="match status" value="2"/>
</dbReference>
<dbReference type="GO" id="GO:0003755">
    <property type="term" value="F:peptidyl-prolyl cis-trans isomerase activity"/>
    <property type="evidence" value="ECO:0007669"/>
    <property type="project" value="UniProtKB-KW"/>
</dbReference>
<dbReference type="InterPro" id="IPR029000">
    <property type="entry name" value="Cyclophilin-like_dom_sf"/>
</dbReference>
<dbReference type="Gene3D" id="1.25.40.10">
    <property type="entry name" value="Tetratricopeptide repeat domain"/>
    <property type="match status" value="1"/>
</dbReference>
<evidence type="ECO:0000313" key="10">
    <source>
        <dbReference type="RefSeq" id="XP_036709186.1"/>
    </source>
</evidence>
<dbReference type="SUPFAM" id="SSF48452">
    <property type="entry name" value="TPR-like"/>
    <property type="match status" value="1"/>
</dbReference>
<keyword evidence="9" id="KW-1185">Reference proteome</keyword>
<evidence type="ECO:0000256" key="2">
    <source>
        <dbReference type="ARBA" id="ARBA00013194"/>
    </source>
</evidence>
<dbReference type="InterPro" id="IPR002130">
    <property type="entry name" value="Cyclophilin-type_PPIase_dom"/>
</dbReference>
<dbReference type="SMART" id="SM00028">
    <property type="entry name" value="TPR"/>
    <property type="match status" value="3"/>
</dbReference>
<dbReference type="Gene3D" id="2.40.100.10">
    <property type="entry name" value="Cyclophilin-like"/>
    <property type="match status" value="1"/>
</dbReference>
<keyword evidence="4 7" id="KW-0802">TPR repeat</keyword>
<name>A0A8B8XI78_BALMU</name>
<dbReference type="RefSeq" id="XP_036709186.1">
    <property type="nucleotide sequence ID" value="XM_036853291.1"/>
</dbReference>
<gene>
    <name evidence="10" type="primary">PPID</name>
</gene>
<evidence type="ECO:0000313" key="9">
    <source>
        <dbReference type="Proteomes" id="UP000694857"/>
    </source>
</evidence>
<dbReference type="PANTHER" id="PTHR11071">
    <property type="entry name" value="PEPTIDYL-PROLYL CIS-TRANS ISOMERASE"/>
    <property type="match status" value="1"/>
</dbReference>
<evidence type="ECO:0000256" key="7">
    <source>
        <dbReference type="PROSITE-ProRule" id="PRU00339"/>
    </source>
</evidence>
<dbReference type="EC" id="5.2.1.8" evidence="2"/>
<dbReference type="GO" id="GO:0006457">
    <property type="term" value="P:protein folding"/>
    <property type="evidence" value="ECO:0007669"/>
    <property type="project" value="InterPro"/>
</dbReference>
<evidence type="ECO:0000256" key="5">
    <source>
        <dbReference type="ARBA" id="ARBA00023110"/>
    </source>
</evidence>
<dbReference type="FunFam" id="2.40.100.10:FF:000025">
    <property type="entry name" value="Peptidyl-prolyl cis-trans isomerase CYP19-2"/>
    <property type="match status" value="1"/>
</dbReference>
<evidence type="ECO:0000256" key="1">
    <source>
        <dbReference type="ARBA" id="ARBA00000971"/>
    </source>
</evidence>
<keyword evidence="6 10" id="KW-0413">Isomerase</keyword>
<dbReference type="CTD" id="5481"/>
<dbReference type="GeneID" id="118895763"/>
<reference evidence="10" key="1">
    <citation type="submission" date="2025-08" db="UniProtKB">
        <authorList>
            <consortium name="RefSeq"/>
        </authorList>
    </citation>
    <scope>IDENTIFICATION</scope>
    <source>
        <tissue evidence="10">Epidermis and Blubber</tissue>
    </source>
</reference>
<proteinExistence type="predicted"/>
<dbReference type="SUPFAM" id="SSF50891">
    <property type="entry name" value="Cyclophilin-like"/>
    <property type="match status" value="1"/>
</dbReference>
<accession>A0A8B8XI78</accession>
<dbReference type="InterPro" id="IPR011990">
    <property type="entry name" value="TPR-like_helical_dom_sf"/>
</dbReference>
<protein>
    <recommendedName>
        <fullName evidence="2">peptidylprolyl isomerase</fullName>
        <ecNumber evidence="2">5.2.1.8</ecNumber>
    </recommendedName>
</protein>
<dbReference type="PRINTS" id="PR00153">
    <property type="entry name" value="CSAPPISMRASE"/>
</dbReference>
<dbReference type="Proteomes" id="UP000694857">
    <property type="component" value="Chromosome 5"/>
</dbReference>
<dbReference type="FunFam" id="1.25.40.10:FF:000029">
    <property type="entry name" value="peptidyl-prolyl cis-trans isomerase D"/>
    <property type="match status" value="1"/>
</dbReference>
<comment type="catalytic activity">
    <reaction evidence="1">
        <text>[protein]-peptidylproline (omega=180) = [protein]-peptidylproline (omega=0)</text>
        <dbReference type="Rhea" id="RHEA:16237"/>
        <dbReference type="Rhea" id="RHEA-COMP:10747"/>
        <dbReference type="Rhea" id="RHEA-COMP:10748"/>
        <dbReference type="ChEBI" id="CHEBI:83833"/>
        <dbReference type="ChEBI" id="CHEBI:83834"/>
        <dbReference type="EC" id="5.2.1.8"/>
    </reaction>
</comment>
<dbReference type="PROSITE" id="PS50072">
    <property type="entry name" value="CSA_PPIASE_2"/>
    <property type="match status" value="1"/>
</dbReference>
<organism evidence="9 10">
    <name type="scientific">Balaenoptera musculus</name>
    <name type="common">Blue whale</name>
    <dbReference type="NCBI Taxonomy" id="9771"/>
    <lineage>
        <taxon>Eukaryota</taxon>
        <taxon>Metazoa</taxon>
        <taxon>Chordata</taxon>
        <taxon>Craniata</taxon>
        <taxon>Vertebrata</taxon>
        <taxon>Euteleostomi</taxon>
        <taxon>Mammalia</taxon>
        <taxon>Eutheria</taxon>
        <taxon>Laurasiatheria</taxon>
        <taxon>Artiodactyla</taxon>
        <taxon>Whippomorpha</taxon>
        <taxon>Cetacea</taxon>
        <taxon>Mysticeti</taxon>
        <taxon>Balaenopteridae</taxon>
        <taxon>Balaenoptera</taxon>
    </lineage>
</organism>
<dbReference type="InterPro" id="IPR019734">
    <property type="entry name" value="TPR_rpt"/>
</dbReference>
<dbReference type="InterPro" id="IPR020892">
    <property type="entry name" value="Cyclophilin-type_PPIase_CS"/>
</dbReference>
<evidence type="ECO:0000256" key="4">
    <source>
        <dbReference type="ARBA" id="ARBA00022803"/>
    </source>
</evidence>
<evidence type="ECO:0000259" key="8">
    <source>
        <dbReference type="PROSITE" id="PS50072"/>
    </source>
</evidence>
<dbReference type="PROSITE" id="PS00170">
    <property type="entry name" value="CSA_PPIASE_1"/>
    <property type="match status" value="1"/>
</dbReference>
<dbReference type="AlphaFoldDB" id="A0A8B8XI78"/>
<evidence type="ECO:0000256" key="3">
    <source>
        <dbReference type="ARBA" id="ARBA00022737"/>
    </source>
</evidence>
<feature type="repeat" description="TPR" evidence="7">
    <location>
        <begin position="257"/>
        <end position="290"/>
    </location>
</feature>
<dbReference type="GO" id="GO:0016018">
    <property type="term" value="F:cyclosporin A binding"/>
    <property type="evidence" value="ECO:0007669"/>
    <property type="project" value="TreeGrafter"/>
</dbReference>
<evidence type="ECO:0000256" key="6">
    <source>
        <dbReference type="ARBA" id="ARBA00023235"/>
    </source>
</evidence>
<sequence length="354" mass="39125">MDEEAVAHIHDGIRLGRKKERKKAVCSTTDGPRDCHTERSTADRERPISYGIALGRIVLELFADIVPKTAENFRALCTGEKGIGPTTGKPLHFKGCPFHRIIKRFMIQGGDFSNQNGTGGESIYGGKFEDENFHYKHGKEGLLSMANAGRNTNGSQFFITMAPSPHLDGKRVVFGRVIKGMGVARILENVEVKGEKPAKVDKILLITEDLKNIGNTFFKSQNWEMAIKKYTEVLRYVEGSKAATENAGGAKLQPVALSCLLNIGACKLKLSDWQGAVDSCLEALEIDPANTKALYRRAQGWQGLKEYDQALADLKKAQEIAPEDKAIQAELRKVKQKIKAQKDKEKAAYAKMFA</sequence>
<feature type="domain" description="PPIase cyclophilin-type" evidence="8">
    <location>
        <begin position="53"/>
        <end position="199"/>
    </location>
</feature>
<keyword evidence="3" id="KW-0677">Repeat</keyword>
<dbReference type="PANTHER" id="PTHR11071:SF561">
    <property type="entry name" value="PEPTIDYL-PROLYL CIS-TRANS ISOMERASE D-RELATED"/>
    <property type="match status" value="1"/>
</dbReference>
<feature type="repeat" description="TPR" evidence="7">
    <location>
        <begin position="291"/>
        <end position="324"/>
    </location>
</feature>